<dbReference type="EMBL" id="MTBC01000008">
    <property type="protein sequence ID" value="OQD42108.1"/>
    <property type="molecule type" value="Genomic_DNA"/>
</dbReference>
<gene>
    <name evidence="8" type="ORF">BUL40_11825</name>
</gene>
<comment type="catalytic activity">
    <reaction evidence="1">
        <text>Random hydrolysis of (1-&gt;4)-beta-D-mannosidic linkages in mannans, galactomannans and glucomannans.</text>
        <dbReference type="EC" id="3.2.1.78"/>
    </reaction>
</comment>
<evidence type="ECO:0000256" key="2">
    <source>
        <dbReference type="ARBA" id="ARBA00012706"/>
    </source>
</evidence>
<dbReference type="GO" id="GO:0004553">
    <property type="term" value="F:hydrolase activity, hydrolyzing O-glycosyl compounds"/>
    <property type="evidence" value="ECO:0007669"/>
    <property type="project" value="InterPro"/>
</dbReference>
<dbReference type="GO" id="GO:0000272">
    <property type="term" value="P:polysaccharide catabolic process"/>
    <property type="evidence" value="ECO:0007669"/>
    <property type="project" value="InterPro"/>
</dbReference>
<evidence type="ECO:0000256" key="3">
    <source>
        <dbReference type="ARBA" id="ARBA00022801"/>
    </source>
</evidence>
<evidence type="ECO:0000256" key="1">
    <source>
        <dbReference type="ARBA" id="ARBA00001678"/>
    </source>
</evidence>
<dbReference type="Proteomes" id="UP000191680">
    <property type="component" value="Unassembled WGS sequence"/>
</dbReference>
<dbReference type="InterPro" id="IPR017853">
    <property type="entry name" value="GH"/>
</dbReference>
<accession>A0A1V6LPP3</accession>
<dbReference type="SUPFAM" id="SSF51445">
    <property type="entry name" value="(Trans)glycosidases"/>
    <property type="match status" value="1"/>
</dbReference>
<evidence type="ECO:0000313" key="8">
    <source>
        <dbReference type="EMBL" id="OQD42108.1"/>
    </source>
</evidence>
<dbReference type="OrthoDB" id="9774262at2"/>
<evidence type="ECO:0000313" key="9">
    <source>
        <dbReference type="Proteomes" id="UP000191680"/>
    </source>
</evidence>
<organism evidence="8 9">
    <name type="scientific">Croceivirga radicis</name>
    <dbReference type="NCBI Taxonomy" id="1929488"/>
    <lineage>
        <taxon>Bacteria</taxon>
        <taxon>Pseudomonadati</taxon>
        <taxon>Bacteroidota</taxon>
        <taxon>Flavobacteriia</taxon>
        <taxon>Flavobacteriales</taxon>
        <taxon>Flavobacteriaceae</taxon>
        <taxon>Croceivirga</taxon>
    </lineage>
</organism>
<feature type="domain" description="Glycoside hydrolase family 5" evidence="7">
    <location>
        <begin position="247"/>
        <end position="472"/>
    </location>
</feature>
<feature type="transmembrane region" description="Helical" evidence="6">
    <location>
        <begin position="6"/>
        <end position="32"/>
    </location>
</feature>
<keyword evidence="3 5" id="KW-0378">Hydrolase</keyword>
<dbReference type="Gene3D" id="3.20.20.80">
    <property type="entry name" value="Glycosidases"/>
    <property type="match status" value="1"/>
</dbReference>
<evidence type="ECO:0000259" key="7">
    <source>
        <dbReference type="Pfam" id="PF00150"/>
    </source>
</evidence>
<dbReference type="InterPro" id="IPR045053">
    <property type="entry name" value="MAN-like"/>
</dbReference>
<dbReference type="PANTHER" id="PTHR31451">
    <property type="match status" value="1"/>
</dbReference>
<keyword evidence="6" id="KW-0812">Transmembrane</keyword>
<dbReference type="AlphaFoldDB" id="A0A1V6LPP3"/>
<evidence type="ECO:0000256" key="6">
    <source>
        <dbReference type="SAM" id="Phobius"/>
    </source>
</evidence>
<keyword evidence="6" id="KW-1133">Transmembrane helix</keyword>
<evidence type="ECO:0000256" key="4">
    <source>
        <dbReference type="ARBA" id="ARBA00023295"/>
    </source>
</evidence>
<dbReference type="InterPro" id="IPR001547">
    <property type="entry name" value="Glyco_hydro_5"/>
</dbReference>
<reference evidence="8 9" key="1">
    <citation type="submission" date="2016-12" db="EMBL/GenBank/DDBJ databases">
        <authorList>
            <person name="Song W.-J."/>
            <person name="Kurnit D.M."/>
        </authorList>
    </citation>
    <scope>NUCLEOTIDE SEQUENCE [LARGE SCALE GENOMIC DNA]</scope>
    <source>
        <strain evidence="8 9">HSG9</strain>
    </source>
</reference>
<sequence>MNRWVYRTIIIAVFMAVNFFIIRGIGSILAFIKSGADREQMMAKVLKVNDYYKPVFTWRNLENPGREFLEKNQKEVQRDYADSWYVKNLNFSVNSKKGIADFYTDSSRVNIYRNIDLNKKNNITVHGTTLNHAIDVNFYSADGKLVSFDDNNVTEVYKVYQKDSLIARNTTTSNYKVVMLLEDGFWRIRHMVREQANEVVVGSKDTVVEDLVTREGKKLMYKNKPFYIKGINYYPKDSPWEMFGPKFKDSIIEQDFRKVADLGFNTVRIFVNFTDFGKENVKPEYLEQLRATLNIAEKQDLKVIVTLFDFFGQYDIINWSITEQHLKGIVAPFKAHKAILAWDVKNEADLDMNVHSVEQVQHWLEFALERIRFYDPNHLVTIGWLHPHPYFIENGTTDFLTFHFYEKTTRFPVVYPKLLKESNKPVVLGEFGLHTWKKAFFGNSEKAQAEHFQYIFKFLEEGEKHFIAWTLYDFPELPKEVFGSLPWRTLPQKNMGILDKNGKPKKVLEVFP</sequence>
<protein>
    <recommendedName>
        <fullName evidence="2">mannan endo-1,4-beta-mannosidase</fullName>
        <ecNumber evidence="2">3.2.1.78</ecNumber>
    </recommendedName>
</protein>
<keyword evidence="9" id="KW-1185">Reference proteome</keyword>
<comment type="caution">
    <text evidence="8">The sequence shown here is derived from an EMBL/GenBank/DDBJ whole genome shotgun (WGS) entry which is preliminary data.</text>
</comment>
<name>A0A1V6LPP3_9FLAO</name>
<keyword evidence="4 5" id="KW-0326">Glycosidase</keyword>
<evidence type="ECO:0000256" key="5">
    <source>
        <dbReference type="RuleBase" id="RU361153"/>
    </source>
</evidence>
<dbReference type="RefSeq" id="WP_080319439.1">
    <property type="nucleotide sequence ID" value="NZ_MTBC01000008.1"/>
</dbReference>
<keyword evidence="6" id="KW-0472">Membrane</keyword>
<dbReference type="EC" id="3.2.1.78" evidence="2"/>
<comment type="similarity">
    <text evidence="5">Belongs to the glycosyl hydrolase 5 (cellulase A) family.</text>
</comment>
<dbReference type="Pfam" id="PF00150">
    <property type="entry name" value="Cellulase"/>
    <property type="match status" value="1"/>
</dbReference>
<proteinExistence type="inferred from homology"/>